<feature type="transmembrane region" description="Helical" evidence="2">
    <location>
        <begin position="37"/>
        <end position="54"/>
    </location>
</feature>
<proteinExistence type="predicted"/>
<sequence length="1098" mass="117325">MTEWNVYTIGSIQFIYSIFNAVAMLMNSGTFSDMFRIAALLGVIGVVIASAVSSGKTLSFQHMTVCIVMYLLFFQVSGRVNIEDVTTGKFMAVDNVPAGLAASASIISTVGYAITEKMEQAFSVPSMTEYGSLDPLFTLATLYDTMKSPMRWASNDPSRPYNNLDRSVSNYMRQCVGNDIIRGSKTYAALYRSSNGVAGLSSNDAFQRVVIYDSNRSGWDRNTSESEAGGSLYTCAEAYTKLKSLMMNTTSQLDSSFQRSYTALGRTCGSAPCNTASKMAEVMNFYNISGTDIRDFQLTMIMYPYFRDMPLYGYESSFRGTAAVTRAQTMTQQAFQWSSSGSSFLSWMGSFMPIFQGMVYALTPFMAFLLGLGVMGLRMVLKYLLVVVWTQTWLPLAAIVNLYILVNTRETMSALFITTRSISFNQLYNMLYETQKSIGLAGNLYAMIPALGGFIVWGSSIAFNSLARSAAAPSAADTKTMAPDVTSTPAINSRGAEVEFNPAQGSVMGGASGMLPTVDMKQVSSRNLSSAKQELDSSSSTLTTQSGAMLSHIASNMESGSKSQVYSDATNAALTRLSNADRAYVNDVAQKHGISNMQALVGMAKGEFSAGAGVSGSSGAFSASASAGMSRSKAESSGLSNTKTADYSNSTSSSYRDSDSATQARIVNTAANAAYNLLSERGETSAVTQSYSEAQARMQSAQKSYQEAEQFASSTSMGQTMNAAQIAQSISHRAEAQSTLTQVLAAYPDLNQQIQEDTNRLTSIGMTEQDAHTFAQYKAAVNLGQAGDISRKAGFINGDSSPALTSIAAEANREISGNATNAGHQAEAMAFGIQSSASANAGSISGNIRSTKSMSSHEYGMGHVNNHNAVASGVVDSSRREFNEEVMTNVGNVAAQDLENNNYKLDGVAGGMNRVMEYGSNLFTKYPTYEQNYSAAVTAANEVPMDNSPDRIAAREAISQYYGAVKAGASGPTLDQARSNMMARVQLATGGSIESNGIVEGGNIQLAKGIAGRLEQTSLDKGSNDAAIIQQAVTSLWTDRTSSNYNIGGKADRFDSMSVDAMPFNNKSLESHELPGRGSSQNDKDSPEVMIVTGTRNQ</sequence>
<keyword evidence="2" id="KW-0472">Membrane</keyword>
<dbReference type="PATRIC" id="fig|1393736.3.peg.813"/>
<feature type="domain" description="TraG N-terminal Proteobacteria" evidence="3">
    <location>
        <begin position="6"/>
        <end position="473"/>
    </location>
</feature>
<dbReference type="Proteomes" id="UP000023464">
    <property type="component" value="Unassembled WGS sequence"/>
</dbReference>
<organism evidence="4 5">
    <name type="scientific">Photorhabdus aegyptia</name>
    <dbReference type="NCBI Taxonomy" id="2805098"/>
    <lineage>
        <taxon>Bacteria</taxon>
        <taxon>Pseudomonadati</taxon>
        <taxon>Pseudomonadota</taxon>
        <taxon>Gammaproteobacteria</taxon>
        <taxon>Enterobacterales</taxon>
        <taxon>Morganellaceae</taxon>
        <taxon>Photorhabdus</taxon>
    </lineage>
</organism>
<evidence type="ECO:0000256" key="1">
    <source>
        <dbReference type="SAM" id="MobiDB-lite"/>
    </source>
</evidence>
<evidence type="ECO:0000259" key="3">
    <source>
        <dbReference type="Pfam" id="PF07916"/>
    </source>
</evidence>
<feature type="region of interest" description="Disordered" evidence="1">
    <location>
        <begin position="633"/>
        <end position="660"/>
    </location>
</feature>
<feature type="transmembrane region" description="Helical" evidence="2">
    <location>
        <begin position="60"/>
        <end position="82"/>
    </location>
</feature>
<evidence type="ECO:0000313" key="4">
    <source>
        <dbReference type="EMBL" id="EYU16520.1"/>
    </source>
</evidence>
<keyword evidence="2" id="KW-1133">Transmembrane helix</keyword>
<dbReference type="AlphaFoldDB" id="A0A022PQ46"/>
<reference evidence="4 5" key="1">
    <citation type="submission" date="2014-03" db="EMBL/GenBank/DDBJ databases">
        <title>Draft Genome of Photorhabdus luminescens BA1, an Egyptian Isolate.</title>
        <authorList>
            <person name="Ghazal S."/>
            <person name="Hurst S.G.IV."/>
            <person name="Morris K."/>
            <person name="Thomas K."/>
            <person name="Tisa L.S."/>
        </authorList>
    </citation>
    <scope>NUCLEOTIDE SEQUENCE [LARGE SCALE GENOMIC DNA]</scope>
    <source>
        <strain evidence="4 5">BA1</strain>
    </source>
</reference>
<accession>A0A022PQ46</accession>
<name>A0A022PQ46_9GAMM</name>
<dbReference type="EMBL" id="JFGV01000009">
    <property type="protein sequence ID" value="EYU16520.1"/>
    <property type="molecule type" value="Genomic_DNA"/>
</dbReference>
<feature type="transmembrane region" description="Helical" evidence="2">
    <location>
        <begin position="383"/>
        <end position="406"/>
    </location>
</feature>
<dbReference type="InterPro" id="IPR012931">
    <property type="entry name" value="TraG_N_Proteobacteria"/>
</dbReference>
<dbReference type="Pfam" id="PF07916">
    <property type="entry name" value="TraG_N"/>
    <property type="match status" value="1"/>
</dbReference>
<evidence type="ECO:0000256" key="2">
    <source>
        <dbReference type="SAM" id="Phobius"/>
    </source>
</evidence>
<comment type="caution">
    <text evidence="4">The sequence shown here is derived from an EMBL/GenBank/DDBJ whole genome shotgun (WGS) entry which is preliminary data.</text>
</comment>
<feature type="region of interest" description="Disordered" evidence="1">
    <location>
        <begin position="1067"/>
        <end position="1098"/>
    </location>
</feature>
<protein>
    <submittedName>
        <fullName evidence="4">TraG-like protein</fullName>
    </submittedName>
</protein>
<feature type="transmembrane region" description="Helical" evidence="2">
    <location>
        <begin position="358"/>
        <end position="377"/>
    </location>
</feature>
<keyword evidence="2" id="KW-0812">Transmembrane</keyword>
<gene>
    <name evidence="4" type="ORF">BA1DRAFT_00804</name>
</gene>
<evidence type="ECO:0000313" key="5">
    <source>
        <dbReference type="Proteomes" id="UP000023464"/>
    </source>
</evidence>
<feature type="transmembrane region" description="Helical" evidence="2">
    <location>
        <begin position="6"/>
        <end position="25"/>
    </location>
</feature>
<feature type="transmembrane region" description="Helical" evidence="2">
    <location>
        <begin position="444"/>
        <end position="463"/>
    </location>
</feature>
<dbReference type="RefSeq" id="WP_051560644.1">
    <property type="nucleotide sequence ID" value="NZ_CAWLTM010000106.1"/>
</dbReference>
<keyword evidence="5" id="KW-1185">Reference proteome</keyword>
<feature type="compositionally biased region" description="Low complexity" evidence="1">
    <location>
        <begin position="644"/>
        <end position="655"/>
    </location>
</feature>